<organism evidence="3 4">
    <name type="scientific">Nitratireductor thuwali</name>
    <dbReference type="NCBI Taxonomy" id="2267699"/>
    <lineage>
        <taxon>Bacteria</taxon>
        <taxon>Pseudomonadati</taxon>
        <taxon>Pseudomonadota</taxon>
        <taxon>Alphaproteobacteria</taxon>
        <taxon>Hyphomicrobiales</taxon>
        <taxon>Phyllobacteriaceae</taxon>
        <taxon>Nitratireductor</taxon>
    </lineage>
</organism>
<dbReference type="PANTHER" id="PTHR32022">
    <property type="entry name" value="D-GLUTAMATE CYCLASE, MITOCHONDRIAL"/>
    <property type="match status" value="1"/>
</dbReference>
<dbReference type="Proteomes" id="UP001342418">
    <property type="component" value="Chromosome"/>
</dbReference>
<dbReference type="RefSeq" id="WP_338528372.1">
    <property type="nucleotide sequence ID" value="NZ_CP030941.1"/>
</dbReference>
<dbReference type="Pfam" id="PF07286">
    <property type="entry name" value="D-Glu_cyclase"/>
    <property type="match status" value="1"/>
</dbReference>
<gene>
    <name evidence="3" type="ORF">NTH_00343</name>
</gene>
<accession>A0ABY5MFF5</accession>
<protein>
    <recommendedName>
        <fullName evidence="5">Hydro-lyase</fullName>
    </recommendedName>
</protein>
<reference evidence="3 4" key="1">
    <citation type="submission" date="2018-07" db="EMBL/GenBank/DDBJ databases">
        <title>Genome sequence of Nitratireductor thuwali#1536.</title>
        <authorList>
            <person name="Michoud G."/>
            <person name="Merlino G."/>
            <person name="Sefrji F.O."/>
            <person name="Daffonchio D."/>
        </authorList>
    </citation>
    <scope>NUCLEOTIDE SEQUENCE [LARGE SCALE GENOMIC DNA]</scope>
    <source>
        <strain evidence="4">Nit1536</strain>
    </source>
</reference>
<dbReference type="PANTHER" id="PTHR32022:SF10">
    <property type="entry name" value="D-GLUTAMATE CYCLASE, MITOCHONDRIAL"/>
    <property type="match status" value="1"/>
</dbReference>
<dbReference type="InterPro" id="IPR009906">
    <property type="entry name" value="D-Glu_cyclase"/>
</dbReference>
<sequence length="263" mass="27239">MNGATPAEIRHAARHGRLAGPTAGLALGCQQANIAIVPQAAADDFLAYVRANPAACPLLAVGAPGDPRLSALGAGIDIRTDLPRYRIFRDGEAVEDVAEISALWRDDLVTFALGCSLGFEVALAGTGIHLRCHAPGANCSAFDSAMETVAAGPFCGPLVVTMRAVPEDQVDRVRELTAAHPETHGAPVHVGDPAAIGVDLGRPIDGIGLTDIRPGEVPVFWACGVTPQRALERTKLSLAISHAPGHMLVTDLPLGPPPYGRSA</sequence>
<evidence type="ECO:0000313" key="4">
    <source>
        <dbReference type="Proteomes" id="UP001342418"/>
    </source>
</evidence>
<dbReference type="Gene3D" id="3.40.1640.10">
    <property type="entry name" value="PSTPO5379-like"/>
    <property type="match status" value="1"/>
</dbReference>
<comment type="similarity">
    <text evidence="1">Belongs to the D-glutamate cyclase family.</text>
</comment>
<evidence type="ECO:0000256" key="1">
    <source>
        <dbReference type="ARBA" id="ARBA00007896"/>
    </source>
</evidence>
<dbReference type="InterPro" id="IPR038021">
    <property type="entry name" value="Putative_hydro-lyase"/>
</dbReference>
<name>A0ABY5MFF5_9HYPH</name>
<evidence type="ECO:0008006" key="5">
    <source>
        <dbReference type="Google" id="ProtNLM"/>
    </source>
</evidence>
<dbReference type="Gene3D" id="3.30.2040.10">
    <property type="entry name" value="PSTPO5379-like domain"/>
    <property type="match status" value="1"/>
</dbReference>
<keyword evidence="2" id="KW-0456">Lyase</keyword>
<evidence type="ECO:0000256" key="2">
    <source>
        <dbReference type="ARBA" id="ARBA00023239"/>
    </source>
</evidence>
<evidence type="ECO:0000313" key="3">
    <source>
        <dbReference type="EMBL" id="UUP15903.1"/>
    </source>
</evidence>
<dbReference type="EMBL" id="CP030941">
    <property type="protein sequence ID" value="UUP15903.1"/>
    <property type="molecule type" value="Genomic_DNA"/>
</dbReference>
<keyword evidence="4" id="KW-1185">Reference proteome</keyword>
<dbReference type="SUPFAM" id="SSF160920">
    <property type="entry name" value="PSTPO5379-like"/>
    <property type="match status" value="1"/>
</dbReference>
<proteinExistence type="inferred from homology"/>